<feature type="non-terminal residue" evidence="6">
    <location>
        <position position="1"/>
    </location>
</feature>
<dbReference type="PANTHER" id="PTHR24075:SF5">
    <property type="entry name" value="U5 SMALL NUCLEAR RIBONUCLEOPROTEIN 200 KDA HELICASE"/>
    <property type="match status" value="1"/>
</dbReference>
<keyword evidence="7" id="KW-1185">Reference proteome</keyword>
<dbReference type="SUPFAM" id="SSF158702">
    <property type="entry name" value="Sec63 N-terminal domain-like"/>
    <property type="match status" value="1"/>
</dbReference>
<evidence type="ECO:0000256" key="4">
    <source>
        <dbReference type="ARBA" id="ARBA00023136"/>
    </source>
</evidence>
<sequence length="86" mass="9371">MWHGLASLGDSAGAPPGTLKPILCRSQAIRLIQACVDVLSSNGWLSPALAAMELAQMVTQAMWSKDSYLKQLPHFTSENIKRCTEK</sequence>
<keyword evidence="6" id="KW-0687">Ribonucleoprotein</keyword>
<dbReference type="InterPro" id="IPR004179">
    <property type="entry name" value="Sec63-dom"/>
</dbReference>
<keyword evidence="6" id="KW-0547">Nucleotide-binding</keyword>
<keyword evidence="6" id="KW-0067">ATP-binding</keyword>
<name>V8N9E4_OPHHA</name>
<evidence type="ECO:0000259" key="5">
    <source>
        <dbReference type="Pfam" id="PF02889"/>
    </source>
</evidence>
<dbReference type="GO" id="GO:0000388">
    <property type="term" value="P:spliceosome conformational change to release U4 (or U4atac) and U1 (or U11)"/>
    <property type="evidence" value="ECO:0007669"/>
    <property type="project" value="TreeGrafter"/>
</dbReference>
<evidence type="ECO:0000256" key="2">
    <source>
        <dbReference type="ARBA" id="ARBA00022692"/>
    </source>
</evidence>
<evidence type="ECO:0000256" key="3">
    <source>
        <dbReference type="ARBA" id="ARBA00022989"/>
    </source>
</evidence>
<dbReference type="GO" id="GO:0005681">
    <property type="term" value="C:spliceosomal complex"/>
    <property type="evidence" value="ECO:0007669"/>
    <property type="project" value="TreeGrafter"/>
</dbReference>
<dbReference type="Gene3D" id="1.10.3380.10">
    <property type="entry name" value="Sec63 N-terminal domain-like domain"/>
    <property type="match status" value="1"/>
</dbReference>
<dbReference type="Pfam" id="PF02889">
    <property type="entry name" value="Sec63"/>
    <property type="match status" value="1"/>
</dbReference>
<gene>
    <name evidence="6" type="primary">SNRNP200</name>
    <name evidence="6" type="ORF">L345_15996</name>
</gene>
<comment type="subcellular location">
    <subcellularLocation>
        <location evidence="1">Membrane</location>
        <topology evidence="1">Multi-pass membrane protein</topology>
    </subcellularLocation>
</comment>
<keyword evidence="6" id="KW-0378">Hydrolase</keyword>
<keyword evidence="2" id="KW-0812">Transmembrane</keyword>
<keyword evidence="4" id="KW-0472">Membrane</keyword>
<keyword evidence="6" id="KW-0347">Helicase</keyword>
<dbReference type="GO" id="GO:0003724">
    <property type="term" value="F:RNA helicase activity"/>
    <property type="evidence" value="ECO:0007669"/>
    <property type="project" value="TreeGrafter"/>
</dbReference>
<dbReference type="EMBL" id="AZIM01006950">
    <property type="protein sequence ID" value="ETE58283.1"/>
    <property type="molecule type" value="Genomic_DNA"/>
</dbReference>
<dbReference type="PANTHER" id="PTHR24075">
    <property type="entry name" value="SEC63 DOMAIN-CONTAINING"/>
    <property type="match status" value="1"/>
</dbReference>
<dbReference type="GO" id="GO:0003723">
    <property type="term" value="F:RNA binding"/>
    <property type="evidence" value="ECO:0007669"/>
    <property type="project" value="TreeGrafter"/>
</dbReference>
<reference evidence="6 7" key="1">
    <citation type="journal article" date="2013" name="Proc. Natl. Acad. Sci. U.S.A.">
        <title>The king cobra genome reveals dynamic gene evolution and adaptation in the snake venom system.</title>
        <authorList>
            <person name="Vonk F.J."/>
            <person name="Casewell N.R."/>
            <person name="Henkel C.V."/>
            <person name="Heimberg A.M."/>
            <person name="Jansen H.J."/>
            <person name="McCleary R.J."/>
            <person name="Kerkkamp H.M."/>
            <person name="Vos R.A."/>
            <person name="Guerreiro I."/>
            <person name="Calvete J.J."/>
            <person name="Wuster W."/>
            <person name="Woods A.E."/>
            <person name="Logan J.M."/>
            <person name="Harrison R.A."/>
            <person name="Castoe T.A."/>
            <person name="de Koning A.P."/>
            <person name="Pollock D.D."/>
            <person name="Yandell M."/>
            <person name="Calderon D."/>
            <person name="Renjifo C."/>
            <person name="Currier R.B."/>
            <person name="Salgado D."/>
            <person name="Pla D."/>
            <person name="Sanz L."/>
            <person name="Hyder A.S."/>
            <person name="Ribeiro J.M."/>
            <person name="Arntzen J.W."/>
            <person name="van den Thillart G.E."/>
            <person name="Boetzer M."/>
            <person name="Pirovano W."/>
            <person name="Dirks R.P."/>
            <person name="Spaink H.P."/>
            <person name="Duboule D."/>
            <person name="McGlinn E."/>
            <person name="Kini R.M."/>
            <person name="Richardson M.K."/>
        </authorList>
    </citation>
    <scope>NUCLEOTIDE SEQUENCE</scope>
    <source>
        <tissue evidence="6">Blood</tissue>
    </source>
</reference>
<organism evidence="6 7">
    <name type="scientific">Ophiophagus hannah</name>
    <name type="common">King cobra</name>
    <name type="synonym">Naja hannah</name>
    <dbReference type="NCBI Taxonomy" id="8665"/>
    <lineage>
        <taxon>Eukaryota</taxon>
        <taxon>Metazoa</taxon>
        <taxon>Chordata</taxon>
        <taxon>Craniata</taxon>
        <taxon>Vertebrata</taxon>
        <taxon>Euteleostomi</taxon>
        <taxon>Lepidosauria</taxon>
        <taxon>Squamata</taxon>
        <taxon>Bifurcata</taxon>
        <taxon>Unidentata</taxon>
        <taxon>Episquamata</taxon>
        <taxon>Toxicofera</taxon>
        <taxon>Serpentes</taxon>
        <taxon>Colubroidea</taxon>
        <taxon>Elapidae</taxon>
        <taxon>Elapinae</taxon>
        <taxon>Ophiophagus</taxon>
    </lineage>
</organism>
<dbReference type="Proteomes" id="UP000018936">
    <property type="component" value="Unassembled WGS sequence"/>
</dbReference>
<evidence type="ECO:0000313" key="6">
    <source>
        <dbReference type="EMBL" id="ETE58283.1"/>
    </source>
</evidence>
<comment type="caution">
    <text evidence="6">The sequence shown here is derived from an EMBL/GenBank/DDBJ whole genome shotgun (WGS) entry which is preliminary data.</text>
</comment>
<feature type="non-terminal residue" evidence="6">
    <location>
        <position position="86"/>
    </location>
</feature>
<dbReference type="AlphaFoldDB" id="V8N9E4"/>
<accession>V8N9E4</accession>
<protein>
    <submittedName>
        <fullName evidence="6">Small nuclear ribonucleoprotein helicase</fullName>
    </submittedName>
</protein>
<dbReference type="GO" id="GO:0016020">
    <property type="term" value="C:membrane"/>
    <property type="evidence" value="ECO:0007669"/>
    <property type="project" value="UniProtKB-SubCell"/>
</dbReference>
<proteinExistence type="predicted"/>
<dbReference type="OrthoDB" id="9217590at2759"/>
<feature type="domain" description="SEC63" evidence="5">
    <location>
        <begin position="26"/>
        <end position="76"/>
    </location>
</feature>
<evidence type="ECO:0000256" key="1">
    <source>
        <dbReference type="ARBA" id="ARBA00004141"/>
    </source>
</evidence>
<dbReference type="Gene3D" id="1.10.150.20">
    <property type="entry name" value="5' to 3' exonuclease, C-terminal subdomain"/>
    <property type="match status" value="1"/>
</dbReference>
<evidence type="ECO:0000313" key="7">
    <source>
        <dbReference type="Proteomes" id="UP000018936"/>
    </source>
</evidence>
<keyword evidence="3" id="KW-1133">Transmembrane helix</keyword>